<dbReference type="EMBL" id="JABCIY010000051">
    <property type="protein sequence ID" value="KAF7194856.1"/>
    <property type="molecule type" value="Genomic_DNA"/>
</dbReference>
<evidence type="ECO:0000313" key="1">
    <source>
        <dbReference type="EMBL" id="KAF7194856.1"/>
    </source>
</evidence>
<dbReference type="AlphaFoldDB" id="A0A8H6RRE8"/>
<protein>
    <submittedName>
        <fullName evidence="1">Uncharacterized protein</fullName>
    </submittedName>
</protein>
<sequence>MSRPSTSPLRKTLRQHLESLPQELYDQIYEEAFTAPNSIIHITRHTIIPYANLREVSRASRQKYLESLGESTTFCGQSSVMGKWLHLIDWAWDLRDVRVFLQHGPKARPQSMLWPSVNWDRAKWKLHAWCLRRLLKALPQELYDIIYDMTFTASPSIIAISSSHTRPEFTNLIQVSSSSRRKYIQSLCTNTVFIGQQNTVGIWLGTLEWRNQLQDVRVFFWDGEPPKPYDRPLVVWPSVPWNFAAKELQKRGSAKVFKFETQSQSAENDDLSMIAKAKE</sequence>
<dbReference type="Proteomes" id="UP000660729">
    <property type="component" value="Unassembled WGS sequence"/>
</dbReference>
<organism evidence="1 2">
    <name type="scientific">Pseudocercospora fuligena</name>
    <dbReference type="NCBI Taxonomy" id="685502"/>
    <lineage>
        <taxon>Eukaryota</taxon>
        <taxon>Fungi</taxon>
        <taxon>Dikarya</taxon>
        <taxon>Ascomycota</taxon>
        <taxon>Pezizomycotina</taxon>
        <taxon>Dothideomycetes</taxon>
        <taxon>Dothideomycetidae</taxon>
        <taxon>Mycosphaerellales</taxon>
        <taxon>Mycosphaerellaceae</taxon>
        <taxon>Pseudocercospora</taxon>
    </lineage>
</organism>
<proteinExistence type="predicted"/>
<evidence type="ECO:0000313" key="2">
    <source>
        <dbReference type="Proteomes" id="UP000660729"/>
    </source>
</evidence>
<gene>
    <name evidence="1" type="ORF">HII31_03816</name>
</gene>
<comment type="caution">
    <text evidence="1">The sequence shown here is derived from an EMBL/GenBank/DDBJ whole genome shotgun (WGS) entry which is preliminary data.</text>
</comment>
<reference evidence="1" key="1">
    <citation type="submission" date="2020-04" db="EMBL/GenBank/DDBJ databases">
        <title>Draft genome resource of the tomato pathogen Pseudocercospora fuligena.</title>
        <authorList>
            <person name="Zaccaron A."/>
        </authorList>
    </citation>
    <scope>NUCLEOTIDE SEQUENCE</scope>
    <source>
        <strain evidence="1">PF001</strain>
    </source>
</reference>
<keyword evidence="2" id="KW-1185">Reference proteome</keyword>
<name>A0A8H6RRE8_9PEZI</name>
<dbReference type="OrthoDB" id="10614216at2759"/>
<accession>A0A8H6RRE8</accession>